<dbReference type="Proteomes" id="UP001059209">
    <property type="component" value="Chromosome"/>
</dbReference>
<sequence length="98" mass="11104">MEHPHYCSLPHVISLILHTDMSQLLERISANPEAAGFTASLKQALHKEASNQVAGVVSTLRTNLAKLNTPDIFSDTLRKRPRFKHQRPPKPKIPLYRQ</sequence>
<feature type="region of interest" description="Disordered" evidence="1">
    <location>
        <begin position="76"/>
        <end position="98"/>
    </location>
</feature>
<evidence type="ECO:0000313" key="3">
    <source>
        <dbReference type="Proteomes" id="UP001059209"/>
    </source>
</evidence>
<accession>A0ABY5Y9S8</accession>
<protein>
    <submittedName>
        <fullName evidence="2">Uncharacterized protein</fullName>
    </submittedName>
</protein>
<evidence type="ECO:0000313" key="2">
    <source>
        <dbReference type="EMBL" id="UWX55781.1"/>
    </source>
</evidence>
<evidence type="ECO:0000256" key="1">
    <source>
        <dbReference type="SAM" id="MobiDB-lite"/>
    </source>
</evidence>
<feature type="compositionally biased region" description="Basic residues" evidence="1">
    <location>
        <begin position="79"/>
        <end position="90"/>
    </location>
</feature>
<organism evidence="2 3">
    <name type="scientific">Maribacter litopenaei</name>
    <dbReference type="NCBI Taxonomy" id="2976127"/>
    <lineage>
        <taxon>Bacteria</taxon>
        <taxon>Pseudomonadati</taxon>
        <taxon>Bacteroidota</taxon>
        <taxon>Flavobacteriia</taxon>
        <taxon>Flavobacteriales</taxon>
        <taxon>Flavobacteriaceae</taxon>
        <taxon>Maribacter</taxon>
    </lineage>
</organism>
<proteinExistence type="predicted"/>
<name>A0ABY5Y9S8_9FLAO</name>
<reference evidence="2" key="1">
    <citation type="submission" date="2022-09" db="EMBL/GenBank/DDBJ databases">
        <title>Maribacter litopenaei sp. nov., isolated from the intestinal tract of the Pacific White Shrimp, Litopenaeus vannamei.</title>
        <authorList>
            <person name="Kim S.Y."/>
            <person name="Hwang C.Y."/>
        </authorList>
    </citation>
    <scope>NUCLEOTIDE SEQUENCE</scope>
    <source>
        <strain evidence="2">HL-LV01</strain>
    </source>
</reference>
<dbReference type="EMBL" id="CP104205">
    <property type="protein sequence ID" value="UWX55781.1"/>
    <property type="molecule type" value="Genomic_DNA"/>
</dbReference>
<dbReference type="RefSeq" id="WP_260574131.1">
    <property type="nucleotide sequence ID" value="NZ_CP104205.1"/>
</dbReference>
<gene>
    <name evidence="2" type="ORF">NYZ99_05000</name>
</gene>
<keyword evidence="3" id="KW-1185">Reference proteome</keyword>